<keyword evidence="3" id="KW-1185">Reference proteome</keyword>
<organism evidence="2 3">
    <name type="scientific">Asticcacaulis aquaticus</name>
    <dbReference type="NCBI Taxonomy" id="2984212"/>
    <lineage>
        <taxon>Bacteria</taxon>
        <taxon>Pseudomonadati</taxon>
        <taxon>Pseudomonadota</taxon>
        <taxon>Alphaproteobacteria</taxon>
        <taxon>Caulobacterales</taxon>
        <taxon>Caulobacteraceae</taxon>
        <taxon>Asticcacaulis</taxon>
    </lineage>
</organism>
<comment type="caution">
    <text evidence="2">The sequence shown here is derived from an EMBL/GenBank/DDBJ whole genome shotgun (WGS) entry which is preliminary data.</text>
</comment>
<dbReference type="Pfam" id="PF10686">
    <property type="entry name" value="YAcAr"/>
    <property type="match status" value="1"/>
</dbReference>
<dbReference type="Proteomes" id="UP001214854">
    <property type="component" value="Unassembled WGS sequence"/>
</dbReference>
<sequence>MSLFGAPTTSYDHVTGLANDPRPFPSEGEVEHLGHALMTEILDTFGKDAMEDYASMIAHCIIGGIHAAQQRIEREYDRATNELTGLHREFDGSEVKDSQIQDATDRSRVFEAVAVVLETFRRSAERTYEVQTGDVWTPYRGSTSNRLTTFAVMEAGETLRRKRQHAQKGAEPTAKYVVFRGVQAANTQADAERIFAALDYAKAQCPDMQLACTGNLGSEKIAMMWAKNNNIIVHKSDFSKAAGRRAPFVANDTLLNLKPVMVFYMPTPVNPLNERDAEASGIVLNVAQKAAERGILTFKVAAAAKIAA</sequence>
<dbReference type="EMBL" id="JAQQKX010000012">
    <property type="protein sequence ID" value="MDC7684388.1"/>
    <property type="molecule type" value="Genomic_DNA"/>
</dbReference>
<evidence type="ECO:0000259" key="1">
    <source>
        <dbReference type="Pfam" id="PF10686"/>
    </source>
</evidence>
<evidence type="ECO:0000313" key="2">
    <source>
        <dbReference type="EMBL" id="MDC7684388.1"/>
    </source>
</evidence>
<feature type="domain" description="YspA cpYpsA-related SLOG" evidence="1">
    <location>
        <begin position="177"/>
        <end position="231"/>
    </location>
</feature>
<accession>A0ABT5HWF8</accession>
<name>A0ABT5HWF8_9CAUL</name>
<proteinExistence type="predicted"/>
<dbReference type="RefSeq" id="WP_272748863.1">
    <property type="nucleotide sequence ID" value="NZ_JAQQKX010000012.1"/>
</dbReference>
<protein>
    <submittedName>
        <fullName evidence="2">DUF2493 domain-containing protein</fullName>
    </submittedName>
</protein>
<gene>
    <name evidence="2" type="ORF">PQU92_13965</name>
</gene>
<reference evidence="2 3" key="1">
    <citation type="submission" date="2023-01" db="EMBL/GenBank/DDBJ databases">
        <title>Novel species of the genus Asticcacaulis isolated from rivers.</title>
        <authorList>
            <person name="Lu H."/>
        </authorList>
    </citation>
    <scope>NUCLEOTIDE SEQUENCE [LARGE SCALE GENOMIC DNA]</scope>
    <source>
        <strain evidence="2 3">BYS171W</strain>
    </source>
</reference>
<evidence type="ECO:0000313" key="3">
    <source>
        <dbReference type="Proteomes" id="UP001214854"/>
    </source>
</evidence>
<dbReference type="InterPro" id="IPR019627">
    <property type="entry name" value="YAcAr"/>
</dbReference>